<proteinExistence type="predicted"/>
<feature type="domain" description="PiggyBac transposable element-derived protein" evidence="2">
    <location>
        <begin position="85"/>
        <end position="279"/>
    </location>
</feature>
<feature type="region of interest" description="Disordered" evidence="1">
    <location>
        <begin position="1"/>
        <end position="67"/>
    </location>
</feature>
<sequence length="461" mass="51853">MAPQLTVKGPEQRRHGGHSSNSGSSRANKEARYPMQLQISRSRREQDADSTYRPDIKPTDAVGSQFEPVNVPDRDFLVRQPLPPTPLQLFQQFLPEELVERWVHYTNEAPAPEPGAGAGPAAQSGRYHRQDHWKPTSIAEVYIWLGILIYMTLHKEYRYQDHWKASAADNLIPSHPIIQLMTFDRFFLLKRRLRIYDPDYVEIGVPAPFNKVNEWSYHIMETGVRLVEIGSIIGIDEGIIGFKGRSRHKVTIKTKPTPTELQVWALATRGYLLQWYWHQPGPEYGPIGIETIARARAVAMAPDNSLNEGSDDGSDDGSDEGSDEGSDSIIFSSSSEDSADEEALDIKASEEPLEEIPTQMMEVISTAKLPPLNPTQAVVIALVNKLPEGTYHVFLNNLFSSPDLFKALRILGIRAAGTCCTNCGLYRDIVIAKENDRKGKELWLWRRICSWPTPDNKVGNP</sequence>
<dbReference type="InterPro" id="IPR029526">
    <property type="entry name" value="PGBD"/>
</dbReference>
<evidence type="ECO:0000313" key="3">
    <source>
        <dbReference type="EMBL" id="KEY71009.1"/>
    </source>
</evidence>
<feature type="compositionally biased region" description="Basic and acidic residues" evidence="1">
    <location>
        <begin position="42"/>
        <end position="58"/>
    </location>
</feature>
<dbReference type="PANTHER" id="PTHR46599:SF3">
    <property type="entry name" value="PIGGYBAC TRANSPOSABLE ELEMENT-DERIVED PROTEIN 4"/>
    <property type="match status" value="1"/>
</dbReference>
<evidence type="ECO:0000256" key="1">
    <source>
        <dbReference type="SAM" id="MobiDB-lite"/>
    </source>
</evidence>
<feature type="compositionally biased region" description="Low complexity" evidence="1">
    <location>
        <begin position="327"/>
        <end position="336"/>
    </location>
</feature>
<feature type="region of interest" description="Disordered" evidence="1">
    <location>
        <begin position="303"/>
        <end position="344"/>
    </location>
</feature>
<evidence type="ECO:0000313" key="4">
    <source>
        <dbReference type="Proteomes" id="UP000028045"/>
    </source>
</evidence>
<protein>
    <recommendedName>
        <fullName evidence="2">PiggyBac transposable element-derived protein domain-containing protein</fullName>
    </recommendedName>
</protein>
<accession>A0A084B0D0</accession>
<gene>
    <name evidence="3" type="ORF">S7711_10064</name>
</gene>
<organism evidence="3 4">
    <name type="scientific">Stachybotrys chartarum (strain CBS 109288 / IBT 7711)</name>
    <name type="common">Toxic black mold</name>
    <name type="synonym">Stilbospora chartarum</name>
    <dbReference type="NCBI Taxonomy" id="1280523"/>
    <lineage>
        <taxon>Eukaryota</taxon>
        <taxon>Fungi</taxon>
        <taxon>Dikarya</taxon>
        <taxon>Ascomycota</taxon>
        <taxon>Pezizomycotina</taxon>
        <taxon>Sordariomycetes</taxon>
        <taxon>Hypocreomycetidae</taxon>
        <taxon>Hypocreales</taxon>
        <taxon>Stachybotryaceae</taxon>
        <taxon>Stachybotrys</taxon>
    </lineage>
</organism>
<dbReference type="EMBL" id="KL648366">
    <property type="protein sequence ID" value="KEY71009.1"/>
    <property type="molecule type" value="Genomic_DNA"/>
</dbReference>
<feature type="compositionally biased region" description="Acidic residues" evidence="1">
    <location>
        <begin position="309"/>
        <end position="326"/>
    </location>
</feature>
<name>A0A084B0D0_STACB</name>
<reference evidence="3 4" key="1">
    <citation type="journal article" date="2014" name="BMC Genomics">
        <title>Comparative genome sequencing reveals chemotype-specific gene clusters in the toxigenic black mold Stachybotrys.</title>
        <authorList>
            <person name="Semeiks J."/>
            <person name="Borek D."/>
            <person name="Otwinowski Z."/>
            <person name="Grishin N.V."/>
        </authorList>
    </citation>
    <scope>NUCLEOTIDE SEQUENCE [LARGE SCALE GENOMIC DNA]</scope>
    <source>
        <strain evidence="4">CBS 109288 / IBT 7711</strain>
    </source>
</reference>
<dbReference type="PANTHER" id="PTHR46599">
    <property type="entry name" value="PIGGYBAC TRANSPOSABLE ELEMENT-DERIVED PROTEIN 4"/>
    <property type="match status" value="1"/>
</dbReference>
<dbReference type="HOGENOM" id="CLU_022617_3_1_1"/>
<dbReference type="Proteomes" id="UP000028045">
    <property type="component" value="Unassembled WGS sequence"/>
</dbReference>
<dbReference type="AlphaFoldDB" id="A0A084B0D0"/>
<evidence type="ECO:0000259" key="2">
    <source>
        <dbReference type="Pfam" id="PF13843"/>
    </source>
</evidence>
<dbReference type="Pfam" id="PF13843">
    <property type="entry name" value="DDE_Tnp_1_7"/>
    <property type="match status" value="2"/>
</dbReference>
<feature type="domain" description="PiggyBac transposable element-derived protein" evidence="2">
    <location>
        <begin position="372"/>
        <end position="418"/>
    </location>
</feature>
<keyword evidence="4" id="KW-1185">Reference proteome</keyword>